<protein>
    <submittedName>
        <fullName evidence="2">Uncharacterized protein</fullName>
    </submittedName>
</protein>
<name>A0A0L8FH91_OCTBM</name>
<dbReference type="EMBL" id="KQ431871">
    <property type="protein sequence ID" value="KOF63002.1"/>
    <property type="molecule type" value="Genomic_DNA"/>
</dbReference>
<keyword evidence="1" id="KW-1133">Transmembrane helix</keyword>
<reference evidence="2" key="1">
    <citation type="submission" date="2015-07" db="EMBL/GenBank/DDBJ databases">
        <title>MeaNS - Measles Nucleotide Surveillance Program.</title>
        <authorList>
            <person name="Tran T."/>
            <person name="Druce J."/>
        </authorList>
    </citation>
    <scope>NUCLEOTIDE SEQUENCE</scope>
    <source>
        <strain evidence="2">UCB-OBI-ISO-001</strain>
        <tissue evidence="2">Gonad</tissue>
    </source>
</reference>
<accession>A0A0L8FH91</accession>
<proteinExistence type="predicted"/>
<evidence type="ECO:0000313" key="2">
    <source>
        <dbReference type="EMBL" id="KOF63002.1"/>
    </source>
</evidence>
<keyword evidence="1" id="KW-0472">Membrane</keyword>
<dbReference type="AlphaFoldDB" id="A0A0L8FH91"/>
<evidence type="ECO:0000256" key="1">
    <source>
        <dbReference type="SAM" id="Phobius"/>
    </source>
</evidence>
<gene>
    <name evidence="2" type="ORF">OCBIM_22020886mg</name>
</gene>
<organism evidence="2">
    <name type="scientific">Octopus bimaculoides</name>
    <name type="common">California two-spotted octopus</name>
    <dbReference type="NCBI Taxonomy" id="37653"/>
    <lineage>
        <taxon>Eukaryota</taxon>
        <taxon>Metazoa</taxon>
        <taxon>Spiralia</taxon>
        <taxon>Lophotrochozoa</taxon>
        <taxon>Mollusca</taxon>
        <taxon>Cephalopoda</taxon>
        <taxon>Coleoidea</taxon>
        <taxon>Octopodiformes</taxon>
        <taxon>Octopoda</taxon>
        <taxon>Incirrata</taxon>
        <taxon>Octopodidae</taxon>
        <taxon>Octopus</taxon>
    </lineage>
</organism>
<sequence length="56" mass="6474">MKVFCRSLLRDVKLHMSVKGFNDFFFSPLFLTVLFLIKNTVSSTTQLHLNLPLLTT</sequence>
<feature type="transmembrane region" description="Helical" evidence="1">
    <location>
        <begin position="20"/>
        <end position="37"/>
    </location>
</feature>
<keyword evidence="1" id="KW-0812">Transmembrane</keyword>